<comment type="caution">
    <text evidence="1">The sequence shown here is derived from an EMBL/GenBank/DDBJ whole genome shotgun (WGS) entry which is preliminary data.</text>
</comment>
<evidence type="ECO:0000313" key="2">
    <source>
        <dbReference type="Proteomes" id="UP001056778"/>
    </source>
</evidence>
<evidence type="ECO:0000313" key="1">
    <source>
        <dbReference type="EMBL" id="KAI4455686.1"/>
    </source>
</evidence>
<reference evidence="1" key="1">
    <citation type="submission" date="2022-04" db="EMBL/GenBank/DDBJ databases">
        <title>Chromosome-scale genome assembly of Holotrichia oblita Faldermann.</title>
        <authorList>
            <person name="Rongchong L."/>
        </authorList>
    </citation>
    <scope>NUCLEOTIDE SEQUENCE</scope>
    <source>
        <strain evidence="1">81SQS9</strain>
    </source>
</reference>
<protein>
    <submittedName>
        <fullName evidence="1">Piggybac transposable element-derived protein 4</fullName>
    </submittedName>
</protein>
<accession>A0ACB9SQJ1</accession>
<dbReference type="Proteomes" id="UP001056778">
    <property type="component" value="Chromosome 9"/>
</dbReference>
<proteinExistence type="predicted"/>
<keyword evidence="2" id="KW-1185">Reference proteome</keyword>
<gene>
    <name evidence="1" type="ORF">MML48_9g00014050</name>
</gene>
<dbReference type="EMBL" id="CM043023">
    <property type="protein sequence ID" value="KAI4455686.1"/>
    <property type="molecule type" value="Genomic_DNA"/>
</dbReference>
<sequence>MWSYEKEQEHLNRLWNELDNENSVDDPPIIDSEDEHFSDHEAESSHETDTEQSGNEVEEESDEENHDNEYATFYVSKDNSTKWAKTCANRTVRTRAENIITFLPGVKSRAKNLKTPLDCWRFFIDEVIITDIVKHTNNKIKLIQLRYSACHQYLVSETDIEEIEAVFGLLYLAGVYHSSRTNLEELWAGDDTGIPIFRKTMSLQRFRLLLQCLRFDELSTRQTKEREDGVEEEGADRKGAVRKGVDGEEADREEAVKEEVDGEEAIKEEVDGEEADKEGEDGEEDVEEEDGAGEGGENGRKRHS</sequence>
<organism evidence="1 2">
    <name type="scientific">Holotrichia oblita</name>
    <name type="common">Chafer beetle</name>
    <dbReference type="NCBI Taxonomy" id="644536"/>
    <lineage>
        <taxon>Eukaryota</taxon>
        <taxon>Metazoa</taxon>
        <taxon>Ecdysozoa</taxon>
        <taxon>Arthropoda</taxon>
        <taxon>Hexapoda</taxon>
        <taxon>Insecta</taxon>
        <taxon>Pterygota</taxon>
        <taxon>Neoptera</taxon>
        <taxon>Endopterygota</taxon>
        <taxon>Coleoptera</taxon>
        <taxon>Polyphaga</taxon>
        <taxon>Scarabaeiformia</taxon>
        <taxon>Scarabaeidae</taxon>
        <taxon>Melolonthinae</taxon>
        <taxon>Holotrichia</taxon>
    </lineage>
</organism>
<name>A0ACB9SQJ1_HOLOL</name>